<feature type="chain" id="PRO_5004957624" evidence="5">
    <location>
        <begin position="22"/>
        <end position="99"/>
    </location>
</feature>
<dbReference type="Pfam" id="PF07365">
    <property type="entry name" value="Toxin_8"/>
    <property type="match status" value="1"/>
</dbReference>
<accession>X5IWP4</accession>
<evidence type="ECO:0000256" key="5">
    <source>
        <dbReference type="SAM" id="SignalP"/>
    </source>
</evidence>
<comment type="subcellular location">
    <subcellularLocation>
        <location evidence="1">Secreted</location>
    </subcellularLocation>
</comment>
<keyword evidence="4" id="KW-0800">Toxin</keyword>
<evidence type="ECO:0000256" key="2">
    <source>
        <dbReference type="ARBA" id="ARBA00006077"/>
    </source>
</evidence>
<name>X5IWP4_CONGE</name>
<comment type="similarity">
    <text evidence="2">Belongs to the conotoxin A superfamily.</text>
</comment>
<evidence type="ECO:0000256" key="1">
    <source>
        <dbReference type="ARBA" id="ARBA00004613"/>
    </source>
</evidence>
<feature type="signal peptide" evidence="5">
    <location>
        <begin position="1"/>
        <end position="21"/>
    </location>
</feature>
<keyword evidence="3" id="KW-0964">Secreted</keyword>
<protein>
    <submittedName>
        <fullName evidence="6">G046 VD Superfamily A precursor conopeptide</fullName>
    </submittedName>
</protein>
<sequence>MGMRMMFTVFLLVVLATTVVSFPSERASDGRDDTAKDEGSDMEKLVEKKNVAILPVADTTVVREDADAPGPSEPRRAALCLTCFTVRLFVPLELNSSIH</sequence>
<dbReference type="GO" id="GO:0005576">
    <property type="term" value="C:extracellular region"/>
    <property type="evidence" value="ECO:0007669"/>
    <property type="project" value="UniProtKB-SubCell"/>
</dbReference>
<dbReference type="InterPro" id="IPR009958">
    <property type="entry name" value="Conotoxin_a-typ"/>
</dbReference>
<evidence type="ECO:0000313" key="6">
    <source>
        <dbReference type="EMBL" id="BAO65579.1"/>
    </source>
</evidence>
<organism evidence="6">
    <name type="scientific">Conus geographus</name>
    <name type="common">Geography cone</name>
    <name type="synonym">Nubecula geographus</name>
    <dbReference type="NCBI Taxonomy" id="6491"/>
    <lineage>
        <taxon>Eukaryota</taxon>
        <taxon>Metazoa</taxon>
        <taxon>Spiralia</taxon>
        <taxon>Lophotrochozoa</taxon>
        <taxon>Mollusca</taxon>
        <taxon>Gastropoda</taxon>
        <taxon>Caenogastropoda</taxon>
        <taxon>Neogastropoda</taxon>
        <taxon>Conoidea</taxon>
        <taxon>Conidae</taxon>
        <taxon>Conus</taxon>
        <taxon>Gastridium</taxon>
    </lineage>
</organism>
<proteinExistence type="evidence at transcript level"/>
<evidence type="ECO:0000256" key="3">
    <source>
        <dbReference type="ARBA" id="ARBA00022525"/>
    </source>
</evidence>
<reference evidence="6" key="1">
    <citation type="journal article" date="2014" name="Nat. Commun.">
        <title>Evolution of separate predation- and defence-evoked venoms in carnivorous cone snails.</title>
        <authorList>
            <person name="Dutertre S."/>
            <person name="Jin A.-H."/>
            <person name="Vetter I."/>
            <person name="Hamilton B."/>
            <person name="Sunagar K."/>
            <person name="Lavergne V."/>
            <person name="Dutertre V."/>
            <person name="Fry B.G."/>
            <person name="Antunes A."/>
            <person name="Venter D.J."/>
            <person name="Alewood P.F."/>
            <person name="Lewis R.J."/>
        </authorList>
    </citation>
    <scope>NUCLEOTIDE SEQUENCE</scope>
    <source>
        <strain evidence="6">G046</strain>
        <tissue evidence="6">Venom duct</tissue>
    </source>
</reference>
<evidence type="ECO:0000256" key="4">
    <source>
        <dbReference type="ARBA" id="ARBA00022656"/>
    </source>
</evidence>
<dbReference type="EMBL" id="AB910811">
    <property type="protein sequence ID" value="BAO65579.1"/>
    <property type="molecule type" value="mRNA"/>
</dbReference>
<dbReference type="GO" id="GO:0090729">
    <property type="term" value="F:toxin activity"/>
    <property type="evidence" value="ECO:0007669"/>
    <property type="project" value="UniProtKB-KW"/>
</dbReference>
<dbReference type="GO" id="GO:0030550">
    <property type="term" value="F:acetylcholine receptor inhibitor activity"/>
    <property type="evidence" value="ECO:0007669"/>
    <property type="project" value="InterPro"/>
</dbReference>
<dbReference type="AlphaFoldDB" id="X5IWP4"/>
<keyword evidence="5" id="KW-0732">Signal</keyword>